<dbReference type="EMBL" id="JACAZH010000012">
    <property type="protein sequence ID" value="KAF7353411.1"/>
    <property type="molecule type" value="Genomic_DNA"/>
</dbReference>
<evidence type="ECO:0008006" key="3">
    <source>
        <dbReference type="Google" id="ProtNLM"/>
    </source>
</evidence>
<accession>A0A8H7CZ93</accession>
<organism evidence="1 2">
    <name type="scientific">Mycena sanguinolenta</name>
    <dbReference type="NCBI Taxonomy" id="230812"/>
    <lineage>
        <taxon>Eukaryota</taxon>
        <taxon>Fungi</taxon>
        <taxon>Dikarya</taxon>
        <taxon>Basidiomycota</taxon>
        <taxon>Agaricomycotina</taxon>
        <taxon>Agaricomycetes</taxon>
        <taxon>Agaricomycetidae</taxon>
        <taxon>Agaricales</taxon>
        <taxon>Marasmiineae</taxon>
        <taxon>Mycenaceae</taxon>
        <taxon>Mycena</taxon>
    </lineage>
</organism>
<dbReference type="Proteomes" id="UP000623467">
    <property type="component" value="Unassembled WGS sequence"/>
</dbReference>
<protein>
    <recommendedName>
        <fullName evidence="3">F-box domain-containing protein</fullName>
    </recommendedName>
</protein>
<sequence>MPFDAFGEDVLLEILFFCDICTVLAVSAINKASHRIALSKQLWLSLVLDTRLREALELPPPNREKLECLSTEELIAVVKNAVAGPGSLWDSAHDESSSVTMTNVQIPMDDMERRPEARLLPGARYLLLHSTSTTRQRLYMYDIWSARRVWERLVQARTICKVDLVPGGTIALVFFVQTVDHSNTYTLHVEEVDLATGASHELFNFTLDSIVFGVTPCAIVGDILLVTVQHSRFMNAMFVVINWRASTFVSFDRNGLSYVQLIPGYILSTYRETSPPRGQILAATALEVFSDRWQLLTDDAAGLAALLEAGFPSTITIKSLNITMQESLEYSGRPIELIYVTPDPLCAGAYNIYVYGLQFLERPHRPVTLIERIGKRISTMAGIARQGEARSVLVQAVLCYQFTPAMSAAGKGCSLRLISARRVSNRAQADCPRAMISLSQGNSINVVYRERKRTGVVG</sequence>
<evidence type="ECO:0000313" key="1">
    <source>
        <dbReference type="EMBL" id="KAF7353411.1"/>
    </source>
</evidence>
<dbReference type="AlphaFoldDB" id="A0A8H7CZ93"/>
<comment type="caution">
    <text evidence="1">The sequence shown here is derived from an EMBL/GenBank/DDBJ whole genome shotgun (WGS) entry which is preliminary data.</text>
</comment>
<keyword evidence="2" id="KW-1185">Reference proteome</keyword>
<reference evidence="1" key="1">
    <citation type="submission" date="2020-05" db="EMBL/GenBank/DDBJ databases">
        <title>Mycena genomes resolve the evolution of fungal bioluminescence.</title>
        <authorList>
            <person name="Tsai I.J."/>
        </authorList>
    </citation>
    <scope>NUCLEOTIDE SEQUENCE</scope>
    <source>
        <strain evidence="1">160909Yilan</strain>
    </source>
</reference>
<dbReference type="OrthoDB" id="3061096at2759"/>
<name>A0A8H7CZ93_9AGAR</name>
<evidence type="ECO:0000313" key="2">
    <source>
        <dbReference type="Proteomes" id="UP000623467"/>
    </source>
</evidence>
<proteinExistence type="predicted"/>
<gene>
    <name evidence="1" type="ORF">MSAN_01530200</name>
</gene>